<keyword evidence="2" id="KW-0472">Membrane</keyword>
<keyword evidence="4" id="KW-1185">Reference proteome</keyword>
<feature type="region of interest" description="Disordered" evidence="1">
    <location>
        <begin position="354"/>
        <end position="389"/>
    </location>
</feature>
<reference evidence="3 4" key="1">
    <citation type="submission" date="2023-01" db="EMBL/GenBank/DDBJ databases">
        <title>Analysis of 21 Apiospora genomes using comparative genomics revels a genus with tremendous synthesis potential of carbohydrate active enzymes and secondary metabolites.</title>
        <authorList>
            <person name="Sorensen T."/>
        </authorList>
    </citation>
    <scope>NUCLEOTIDE SEQUENCE [LARGE SCALE GENOMIC DNA]</scope>
    <source>
        <strain evidence="3 4">CBS 33761</strain>
    </source>
</reference>
<accession>A0ABR1SZK0</accession>
<evidence type="ECO:0000313" key="3">
    <source>
        <dbReference type="EMBL" id="KAK8039261.1"/>
    </source>
</evidence>
<keyword evidence="2" id="KW-1133">Transmembrane helix</keyword>
<comment type="caution">
    <text evidence="3">The sequence shown here is derived from an EMBL/GenBank/DDBJ whole genome shotgun (WGS) entry which is preliminary data.</text>
</comment>
<proteinExistence type="predicted"/>
<evidence type="ECO:0000256" key="1">
    <source>
        <dbReference type="SAM" id="MobiDB-lite"/>
    </source>
</evidence>
<feature type="transmembrane region" description="Helical" evidence="2">
    <location>
        <begin position="395"/>
        <end position="414"/>
    </location>
</feature>
<sequence>MAAPSSAGSQSSEVQVQSIEVNVGLDESECDMSERARAESSRAYLMDLRVDGSSRRIIEGPEHLETEMRKRVINGSARLLVVHGLPVDYLELLREISWVEADVVDSMSRRRPSRNPWKDEYVLCYEYPEQMVGKRYDALVSSRDLNLRKSSPLLDLLDGPPQYSIPESNCQVAICRATLRVCQEERHVLFLDRCLWRDASHLGKGVDGSFVTKPCACNNNAAHGWDLDGATRSEEEASLEHRIWEHLNKTRIWETPISAGLIPKAARLQACFAQCVYASWAELLESLTLEGDMRKYMNLLQQIQRSLERNIDAEKAIPGQKFTGPDWRELLERVERRVRLASQLSPAAVIQMPTAASEQPPGIPPAAVEEVVGSKPKEEAPSPEAEENKRSLDRVAYLGGVLLPMTIVSGILAMGDTFGPTGDMFYVFWATAVPLTLLTLAIIYADSIRRVEVWIAEAQSTYDAQTAAAAAASGGLLGKMKKKPLLQPGAAATPDLEQAVPYSETVTIDYGVPETATTRIGEPVTYMAEEPVIAGQPGEQNGGDGSVPLVWKKEELGWLGACKTILGIYKLQDMKKRPWHHHSHTHTKKTTTTLN</sequence>
<protein>
    <submittedName>
        <fullName evidence="3">Uncharacterized protein</fullName>
    </submittedName>
</protein>
<dbReference type="Proteomes" id="UP001444661">
    <property type="component" value="Unassembled WGS sequence"/>
</dbReference>
<evidence type="ECO:0000256" key="2">
    <source>
        <dbReference type="SAM" id="Phobius"/>
    </source>
</evidence>
<evidence type="ECO:0000313" key="4">
    <source>
        <dbReference type="Proteomes" id="UP001444661"/>
    </source>
</evidence>
<dbReference type="EMBL" id="JAQQWK010000006">
    <property type="protein sequence ID" value="KAK8039261.1"/>
    <property type="molecule type" value="Genomic_DNA"/>
</dbReference>
<feature type="transmembrane region" description="Helical" evidence="2">
    <location>
        <begin position="426"/>
        <end position="445"/>
    </location>
</feature>
<gene>
    <name evidence="3" type="ORF">PG993_007672</name>
</gene>
<keyword evidence="2" id="KW-0812">Transmembrane</keyword>
<name>A0ABR1SZK0_9PEZI</name>
<organism evidence="3 4">
    <name type="scientific">Apiospora rasikravindrae</name>
    <dbReference type="NCBI Taxonomy" id="990691"/>
    <lineage>
        <taxon>Eukaryota</taxon>
        <taxon>Fungi</taxon>
        <taxon>Dikarya</taxon>
        <taxon>Ascomycota</taxon>
        <taxon>Pezizomycotina</taxon>
        <taxon>Sordariomycetes</taxon>
        <taxon>Xylariomycetidae</taxon>
        <taxon>Amphisphaeriales</taxon>
        <taxon>Apiosporaceae</taxon>
        <taxon>Apiospora</taxon>
    </lineage>
</organism>
<feature type="compositionally biased region" description="Basic and acidic residues" evidence="1">
    <location>
        <begin position="375"/>
        <end position="389"/>
    </location>
</feature>